<dbReference type="AlphaFoldDB" id="A0A1V0M5N5"/>
<dbReference type="InterPro" id="IPR007539">
    <property type="entry name" value="DUF551"/>
</dbReference>
<dbReference type="EMBL" id="KY494864">
    <property type="protein sequence ID" value="ARD70182.1"/>
    <property type="molecule type" value="Genomic_DNA"/>
</dbReference>
<reference evidence="2" key="1">
    <citation type="submission" date="2017-01" db="EMBL/GenBank/DDBJ databases">
        <title>Complete nucleotide sequence of an IncP-2 blaVIM-2-harboring megaplasmid from Pseudomonas aeruginosa.</title>
        <authorList>
            <person name="Botelho J."/>
            <person name="Grosso F."/>
            <person name="Mabrouk A."/>
            <person name="Peixe L."/>
        </authorList>
    </citation>
    <scope>NUCLEOTIDE SEQUENCE</scope>
    <source>
        <strain evidence="2">FFUP_PS_37</strain>
        <plasmid evidence="2">pJB37</plasmid>
    </source>
</reference>
<name>A0A1V0M5N5_PSEAI</name>
<sequence length="222" mass="24581">MNLNGASTNAFAVHRYSGHMPDIHLGFPLPRNGASLVTPPNPSYPEQIAALTETVARLTAERDRLSAAMLHSQITGARWIACNDYLPDCTHEDDVGLLSQSVLVCDESDLSSLYLGHMRDDGTWQLDRGDSNCMPPKTITHWMPRPNSPCLQEQSQDPRNERRKLMEAGSLEAAVQVYRQALSEAVEQLARGTLDAPTCHRLMGRWQTALLQAVQPLARAPE</sequence>
<evidence type="ECO:0000313" key="2">
    <source>
        <dbReference type="EMBL" id="ARD70182.1"/>
    </source>
</evidence>
<protein>
    <recommendedName>
        <fullName evidence="1">DUF551 domain-containing protein</fullName>
    </recommendedName>
</protein>
<evidence type="ECO:0000259" key="1">
    <source>
        <dbReference type="Pfam" id="PF04448"/>
    </source>
</evidence>
<keyword evidence="2" id="KW-0614">Plasmid</keyword>
<feature type="domain" description="DUF551" evidence="1">
    <location>
        <begin position="79"/>
        <end position="149"/>
    </location>
</feature>
<geneLocation type="plasmid" evidence="2">
    <name>pJB37</name>
</geneLocation>
<dbReference type="Pfam" id="PF04448">
    <property type="entry name" value="DUF551"/>
    <property type="match status" value="1"/>
</dbReference>
<organism evidence="2">
    <name type="scientific">Pseudomonas aeruginosa</name>
    <dbReference type="NCBI Taxonomy" id="287"/>
    <lineage>
        <taxon>Bacteria</taxon>
        <taxon>Pseudomonadati</taxon>
        <taxon>Pseudomonadota</taxon>
        <taxon>Gammaproteobacteria</taxon>
        <taxon>Pseudomonadales</taxon>
        <taxon>Pseudomonadaceae</taxon>
        <taxon>Pseudomonas</taxon>
    </lineage>
</organism>
<proteinExistence type="predicted"/>
<accession>A0A1V0M5N5</accession>